<dbReference type="NCBIfam" id="TIGR00392">
    <property type="entry name" value="ileS"/>
    <property type="match status" value="1"/>
</dbReference>
<dbReference type="InterPro" id="IPR002300">
    <property type="entry name" value="aa-tRNA-synth_Ia"/>
</dbReference>
<feature type="binding site" evidence="13">
    <location>
        <position position="570"/>
    </location>
    <ligand>
        <name>L-isoleucyl-5'-AMP</name>
        <dbReference type="ChEBI" id="CHEBI:178002"/>
    </ligand>
</feature>
<dbReference type="PRINTS" id="PR00984">
    <property type="entry name" value="TRNASYNTHILE"/>
</dbReference>
<sequence length="1123" mass="125903">MTEAKSYKETVNLPQTSFNMRANAIKREPELQQFWAEHRIYETLSQNNPGEIFILHDGPPYANGALHMGHALNKILKDIINKYQLLQGRKVRYVPGWDCHGLPIELKVLQAMKDKERRSLTPLKLRHKARDFALKTVEEQKTGFRRYGIWGDWDNPYLTLNPAYEAAQIGVFGQMVLKGYIYRGRKPVHWSPSSQTALAEAELEYPEGHTSRSLYAAFPVTELEKKAADLKRFLPKLYAAIWTTTPWTIPGNLAVSVNPDLDYAIVAMPEDSAIAPGCFLIVAAELVDRLSTTFGCKLTVKAQIKGKNLEHCKYKHPLYDRHSPIVVGGDYVTTESGTGLVHTAPGHGLEDYGVGLRYGLDIFAPVDANGNFTEDAGEFAGLNVLDRGNVAVIEALQKTGSLLKEEPYVHKYPYDWRTKKPTIFRATEQWFASVEGFRDEALKAISQVQWIPAQGENRIRAMVSERSDWCISRQRSWGVPIPVFYEEDTGEPLLTEETIAHVQAIIAEKGSDAWWELPVEDLLPPSYRDNGKTYRKGTDTMDVWFDSGSSWAAVAQQREELRYPADIYLEGSDQHRGWFQSSLLTSVANNGVAPYQTVLTHGFILDENGRKMSKSLGNVVDPETIINGGKNHKQEPPYGADVLRLWVSSVDYSNDVPLGRNILKQLGDVYRKIRNTARFLIGNLHDFDPAKDAIAYDDLPELDRYMLHRMTEVFAEVTDAFEKYQFFRFFQTVQNFCVVDLSNFYLDIAKDRLYISAPEAARRRSCQTVLAIALENLAKAIAPVLCHMAEDIWQNLPYPTPYRSVFESGWVQLDDRFANPELGKTWQQWRHIRAEVNQVLEKARKDKAIGSSLEAKVLLYVADEKARSHLASMNPSTFASLPQPETTAVEANAPGEPATATSSLPPADGEIPQWRQILDRAIAFLEDFPRYFTLFFSDYRRPLWSVGLIFSAIVSFMVISAILDAIDDIPLLPSFLELVGIGYSAWFTNRYLLKAATREELLATLQQTAADVVGTPQPEPVEVRAVATVETPSTPAPPAIAVRSNGVDELRYLFLTSGVELVDSPAALDGLSYAAESEGLGVGVVNADGQKCDRCWNYSTHVGEFAADPTICERCVSALAGEF</sequence>
<organism evidence="19 20">
    <name type="scientific">Oxynema aestuarii AP17</name>
    <dbReference type="NCBI Taxonomy" id="2064643"/>
    <lineage>
        <taxon>Bacteria</taxon>
        <taxon>Bacillati</taxon>
        <taxon>Cyanobacteriota</taxon>
        <taxon>Cyanophyceae</taxon>
        <taxon>Oscillatoriophycideae</taxon>
        <taxon>Oscillatoriales</taxon>
        <taxon>Oscillatoriaceae</taxon>
        <taxon>Oxynema</taxon>
        <taxon>Oxynema aestuarii</taxon>
    </lineage>
</organism>
<keyword evidence="9 13" id="KW-0648">Protein biosynthesis</keyword>
<dbReference type="GO" id="GO:0005524">
    <property type="term" value="F:ATP binding"/>
    <property type="evidence" value="ECO:0007669"/>
    <property type="project" value="UniProtKB-UniRule"/>
</dbReference>
<feature type="domain" description="Cyanobacterial aminoacyl-tRNA synthetase CAAD" evidence="18">
    <location>
        <begin position="932"/>
        <end position="1014"/>
    </location>
</feature>
<dbReference type="InterPro" id="IPR023585">
    <property type="entry name" value="Ile-tRNA-ligase_type1"/>
</dbReference>
<evidence type="ECO:0000256" key="10">
    <source>
        <dbReference type="ARBA" id="ARBA00023146"/>
    </source>
</evidence>
<dbReference type="Pfam" id="PF00133">
    <property type="entry name" value="tRNA-synt_1"/>
    <property type="match status" value="1"/>
</dbReference>
<dbReference type="InterPro" id="IPR025564">
    <property type="entry name" value="CAAD_dom"/>
</dbReference>
<dbReference type="PROSITE" id="PS00178">
    <property type="entry name" value="AA_TRNA_LIGASE_I"/>
    <property type="match status" value="1"/>
</dbReference>
<evidence type="ECO:0000259" key="15">
    <source>
        <dbReference type="Pfam" id="PF00133"/>
    </source>
</evidence>
<dbReference type="InterPro" id="IPR009080">
    <property type="entry name" value="tRNAsynth_Ia_anticodon-bd"/>
</dbReference>
<dbReference type="FunFam" id="1.10.10.830:FF:000002">
    <property type="entry name" value="Isoleucine--tRNA ligase, mitochondrial"/>
    <property type="match status" value="1"/>
</dbReference>
<feature type="domain" description="Aminoacyl-tRNA synthetase class Ia" evidence="15">
    <location>
        <begin position="31"/>
        <end position="656"/>
    </location>
</feature>
<comment type="domain">
    <text evidence="13">IleRS has two distinct active sites: one for aminoacylation and one for editing. The misactivated valine is translocated from the active site to the editing site, which sterically excludes the correctly activated isoleucine. The single editing site contains two valyl binding pockets, one specific for each substrate (Val-AMP or Val-tRNA(Ile)).</text>
</comment>
<evidence type="ECO:0000256" key="11">
    <source>
        <dbReference type="ARBA" id="ARBA00025217"/>
    </source>
</evidence>
<dbReference type="EC" id="6.1.1.5" evidence="13"/>
<proteinExistence type="inferred from homology"/>
<keyword evidence="3 13" id="KW-0963">Cytoplasm</keyword>
<dbReference type="InterPro" id="IPR013155">
    <property type="entry name" value="M/V/L/I-tRNA-synth_anticd-bd"/>
</dbReference>
<dbReference type="GO" id="GO:0008270">
    <property type="term" value="F:zinc ion binding"/>
    <property type="evidence" value="ECO:0007669"/>
    <property type="project" value="UniProtKB-UniRule"/>
</dbReference>
<dbReference type="InterPro" id="IPR001412">
    <property type="entry name" value="aa-tRNA-synth_I_CS"/>
</dbReference>
<dbReference type="RefSeq" id="WP_168571601.1">
    <property type="nucleotide sequence ID" value="NZ_CP051167.1"/>
</dbReference>
<dbReference type="InterPro" id="IPR050081">
    <property type="entry name" value="Ile-tRNA_ligase"/>
</dbReference>
<dbReference type="Gene3D" id="3.90.740.10">
    <property type="entry name" value="Valyl/Leucyl/Isoleucyl-tRNA synthetase, editing domain"/>
    <property type="match status" value="1"/>
</dbReference>
<dbReference type="GO" id="GO:0004822">
    <property type="term" value="F:isoleucine-tRNA ligase activity"/>
    <property type="evidence" value="ECO:0007669"/>
    <property type="project" value="UniProtKB-UniRule"/>
</dbReference>
<dbReference type="GO" id="GO:0005737">
    <property type="term" value="C:cytoplasm"/>
    <property type="evidence" value="ECO:0007669"/>
    <property type="project" value="UniProtKB-SubCell"/>
</dbReference>
<dbReference type="InterPro" id="IPR002301">
    <property type="entry name" value="Ile-tRNA-ligase"/>
</dbReference>
<feature type="binding site" evidence="13">
    <location>
        <position position="1112"/>
    </location>
    <ligand>
        <name>Zn(2+)</name>
        <dbReference type="ChEBI" id="CHEBI:29105"/>
    </ligand>
</feature>
<evidence type="ECO:0000256" key="6">
    <source>
        <dbReference type="ARBA" id="ARBA00022741"/>
    </source>
</evidence>
<feature type="domain" description="Zinc finger FPG/IleRS-type" evidence="16">
    <location>
        <begin position="1089"/>
        <end position="1117"/>
    </location>
</feature>
<evidence type="ECO:0000256" key="5">
    <source>
        <dbReference type="ARBA" id="ARBA00022723"/>
    </source>
</evidence>
<dbReference type="CDD" id="cd07960">
    <property type="entry name" value="Anticodon_Ia_Ile_BEm"/>
    <property type="match status" value="1"/>
</dbReference>
<feature type="binding site" evidence="13">
    <location>
        <position position="614"/>
    </location>
    <ligand>
        <name>ATP</name>
        <dbReference type="ChEBI" id="CHEBI:30616"/>
    </ligand>
</feature>
<evidence type="ECO:0000256" key="4">
    <source>
        <dbReference type="ARBA" id="ARBA00022598"/>
    </source>
</evidence>
<dbReference type="InterPro" id="IPR009008">
    <property type="entry name" value="Val/Leu/Ile-tRNA-synth_edit"/>
</dbReference>
<dbReference type="Pfam" id="PF06827">
    <property type="entry name" value="zf-FPG_IleRS"/>
    <property type="match status" value="1"/>
</dbReference>
<dbReference type="CDD" id="cd00818">
    <property type="entry name" value="IleRS_core"/>
    <property type="match status" value="1"/>
</dbReference>
<feature type="region of interest" description="Disordered" evidence="14">
    <location>
        <begin position="875"/>
        <end position="905"/>
    </location>
</feature>
<evidence type="ECO:0000256" key="9">
    <source>
        <dbReference type="ARBA" id="ARBA00022917"/>
    </source>
</evidence>
<name>A0A6H1U482_9CYAN</name>
<dbReference type="InterPro" id="IPR033708">
    <property type="entry name" value="Anticodon_Ile_BEm"/>
</dbReference>
<protein>
    <recommendedName>
        <fullName evidence="13">Isoleucine--tRNA ligase</fullName>
        <ecNumber evidence="13">6.1.1.5</ecNumber>
    </recommendedName>
    <alternativeName>
        <fullName evidence="13">Isoleucyl-tRNA synthetase</fullName>
        <shortName evidence="13">IleRS</shortName>
    </alternativeName>
</protein>
<dbReference type="GO" id="GO:0006428">
    <property type="term" value="P:isoleucyl-tRNA aminoacylation"/>
    <property type="evidence" value="ECO:0007669"/>
    <property type="project" value="UniProtKB-UniRule"/>
</dbReference>
<dbReference type="Pfam" id="PF08264">
    <property type="entry name" value="Anticodon_1"/>
    <property type="match status" value="1"/>
</dbReference>
<feature type="short sequence motif" description="'KMSKS' region" evidence="13">
    <location>
        <begin position="611"/>
        <end position="615"/>
    </location>
</feature>
<gene>
    <name evidence="13 19" type="primary">ileS</name>
    <name evidence="19" type="ORF">HCG48_24995</name>
</gene>
<feature type="binding site" evidence="13">
    <location>
        <position position="1092"/>
    </location>
    <ligand>
        <name>Zn(2+)</name>
        <dbReference type="ChEBI" id="CHEBI:29105"/>
    </ligand>
</feature>
<dbReference type="SUPFAM" id="SSF52374">
    <property type="entry name" value="Nucleotidylyl transferase"/>
    <property type="match status" value="1"/>
</dbReference>
<accession>A0A6H1U482</accession>
<evidence type="ECO:0000256" key="12">
    <source>
        <dbReference type="ARBA" id="ARBA00048359"/>
    </source>
</evidence>
<dbReference type="AlphaFoldDB" id="A0A6H1U482"/>
<feature type="short sequence motif" description="'HIGH' region" evidence="13">
    <location>
        <begin position="60"/>
        <end position="70"/>
    </location>
</feature>
<evidence type="ECO:0000256" key="7">
    <source>
        <dbReference type="ARBA" id="ARBA00022833"/>
    </source>
</evidence>
<comment type="subcellular location">
    <subcellularLocation>
        <location evidence="13">Cytoplasm</location>
    </subcellularLocation>
    <subcellularLocation>
        <location evidence="1">Membrane</location>
        <topology evidence="1">Multi-pass membrane protein</topology>
    </subcellularLocation>
</comment>
<reference evidence="19 20" key="1">
    <citation type="submission" date="2020-04" db="EMBL/GenBank/DDBJ databases">
        <authorList>
            <person name="Basu S."/>
            <person name="Maruthanayagam V."/>
            <person name="Chakraborty S."/>
            <person name="Pramanik A."/>
            <person name="Mukherjee J."/>
            <person name="Brink B."/>
        </authorList>
    </citation>
    <scope>NUCLEOTIDE SEQUENCE [LARGE SCALE GENOMIC DNA]</scope>
    <source>
        <strain evidence="19 20">AP17</strain>
    </source>
</reference>
<evidence type="ECO:0000313" key="20">
    <source>
        <dbReference type="Proteomes" id="UP000500857"/>
    </source>
</evidence>
<evidence type="ECO:0000259" key="17">
    <source>
        <dbReference type="Pfam" id="PF08264"/>
    </source>
</evidence>
<dbReference type="Gene3D" id="3.40.50.620">
    <property type="entry name" value="HUPs"/>
    <property type="match status" value="2"/>
</dbReference>
<keyword evidence="20" id="KW-1185">Reference proteome</keyword>
<evidence type="ECO:0000256" key="8">
    <source>
        <dbReference type="ARBA" id="ARBA00022840"/>
    </source>
</evidence>
<evidence type="ECO:0000313" key="19">
    <source>
        <dbReference type="EMBL" id="QIZ73455.1"/>
    </source>
</evidence>
<dbReference type="InterPro" id="IPR014729">
    <property type="entry name" value="Rossmann-like_a/b/a_fold"/>
</dbReference>
<keyword evidence="6 13" id="KW-0547">Nucleotide-binding</keyword>
<dbReference type="Gene3D" id="1.10.730.20">
    <property type="match status" value="2"/>
</dbReference>
<feature type="binding site" evidence="13">
    <location>
        <position position="1115"/>
    </location>
    <ligand>
        <name>Zn(2+)</name>
        <dbReference type="ChEBI" id="CHEBI:29105"/>
    </ligand>
</feature>
<dbReference type="Gene3D" id="1.10.10.830">
    <property type="entry name" value="Ile-tRNA synthetase CP2 domain-like"/>
    <property type="match status" value="1"/>
</dbReference>
<dbReference type="Proteomes" id="UP000500857">
    <property type="component" value="Chromosome"/>
</dbReference>
<evidence type="ECO:0000256" key="13">
    <source>
        <dbReference type="HAMAP-Rule" id="MF_02002"/>
    </source>
</evidence>
<comment type="function">
    <text evidence="11 13">Catalyzes the attachment of isoleucine to tRNA(Ile). As IleRS can inadvertently accommodate and process structurally similar amino acids such as valine, to avoid such errors it has two additional distinct tRNA(Ile)-dependent editing activities. One activity is designated as 'pretransfer' editing and involves the hydrolysis of activated Val-AMP. The other activity is designated 'posttransfer' editing and involves deacylation of mischarged Val-tRNA(Ile).</text>
</comment>
<dbReference type="PANTHER" id="PTHR42765:SF1">
    <property type="entry name" value="ISOLEUCINE--TRNA LIGASE, MITOCHONDRIAL"/>
    <property type="match status" value="1"/>
</dbReference>
<dbReference type="SUPFAM" id="SSF50677">
    <property type="entry name" value="ValRS/IleRS/LeuRS editing domain"/>
    <property type="match status" value="1"/>
</dbReference>
<dbReference type="SUPFAM" id="SSF47323">
    <property type="entry name" value="Anticodon-binding domain of a subclass of class I aminoacyl-tRNA synthetases"/>
    <property type="match status" value="2"/>
</dbReference>
<keyword evidence="5 13" id="KW-0479">Metal-binding</keyword>
<dbReference type="GO" id="GO:0016020">
    <property type="term" value="C:membrane"/>
    <property type="evidence" value="ECO:0007669"/>
    <property type="project" value="UniProtKB-SubCell"/>
</dbReference>
<evidence type="ECO:0000256" key="14">
    <source>
        <dbReference type="SAM" id="MobiDB-lite"/>
    </source>
</evidence>
<evidence type="ECO:0000259" key="18">
    <source>
        <dbReference type="Pfam" id="PF14159"/>
    </source>
</evidence>
<feature type="binding site" evidence="13">
    <location>
        <position position="1095"/>
    </location>
    <ligand>
        <name>Zn(2+)</name>
        <dbReference type="ChEBI" id="CHEBI:29105"/>
    </ligand>
</feature>
<comment type="similarity">
    <text evidence="2 13">Belongs to the class-I aminoacyl-tRNA synthetase family. IleS type 1 subfamily.</text>
</comment>
<comment type="cofactor">
    <cofactor evidence="13">
        <name>Zn(2+)</name>
        <dbReference type="ChEBI" id="CHEBI:29105"/>
    </cofactor>
    <text evidence="13">Binds 1 zinc ion per subunit.</text>
</comment>
<keyword evidence="10 13" id="KW-0030">Aminoacyl-tRNA synthetase</keyword>
<dbReference type="Pfam" id="PF14159">
    <property type="entry name" value="CAAD"/>
    <property type="match status" value="1"/>
</dbReference>
<feature type="domain" description="Methionyl/Valyl/Leucyl/Isoleucyl-tRNA synthetase anticodon-binding" evidence="17">
    <location>
        <begin position="703"/>
        <end position="858"/>
    </location>
</feature>
<keyword evidence="7 13" id="KW-0862">Zinc</keyword>
<dbReference type="GO" id="GO:0000049">
    <property type="term" value="F:tRNA binding"/>
    <property type="evidence" value="ECO:0007669"/>
    <property type="project" value="InterPro"/>
</dbReference>
<dbReference type="HAMAP" id="MF_02002">
    <property type="entry name" value="Ile_tRNA_synth_type1"/>
    <property type="match status" value="1"/>
</dbReference>
<comment type="catalytic activity">
    <reaction evidence="12 13">
        <text>tRNA(Ile) + L-isoleucine + ATP = L-isoleucyl-tRNA(Ile) + AMP + diphosphate</text>
        <dbReference type="Rhea" id="RHEA:11060"/>
        <dbReference type="Rhea" id="RHEA-COMP:9666"/>
        <dbReference type="Rhea" id="RHEA-COMP:9695"/>
        <dbReference type="ChEBI" id="CHEBI:30616"/>
        <dbReference type="ChEBI" id="CHEBI:33019"/>
        <dbReference type="ChEBI" id="CHEBI:58045"/>
        <dbReference type="ChEBI" id="CHEBI:78442"/>
        <dbReference type="ChEBI" id="CHEBI:78528"/>
        <dbReference type="ChEBI" id="CHEBI:456215"/>
        <dbReference type="EC" id="6.1.1.5"/>
    </reaction>
</comment>
<evidence type="ECO:0000259" key="16">
    <source>
        <dbReference type="Pfam" id="PF06827"/>
    </source>
</evidence>
<keyword evidence="8 13" id="KW-0067">ATP-binding</keyword>
<comment type="subunit">
    <text evidence="13">Monomer.</text>
</comment>
<dbReference type="GO" id="GO:0002161">
    <property type="term" value="F:aminoacyl-tRNA deacylase activity"/>
    <property type="evidence" value="ECO:0007669"/>
    <property type="project" value="InterPro"/>
</dbReference>
<evidence type="ECO:0000256" key="1">
    <source>
        <dbReference type="ARBA" id="ARBA00004141"/>
    </source>
</evidence>
<dbReference type="FunFam" id="3.90.740.10:FF:000013">
    <property type="entry name" value="Isoleucine--tRNA ligase, chloroplastic/mitochondrial"/>
    <property type="match status" value="1"/>
</dbReference>
<dbReference type="PANTHER" id="PTHR42765">
    <property type="entry name" value="SOLEUCYL-TRNA SYNTHETASE"/>
    <property type="match status" value="1"/>
</dbReference>
<dbReference type="InterPro" id="IPR010663">
    <property type="entry name" value="Znf_FPG/IleRS"/>
</dbReference>
<dbReference type="KEGG" id="oxy:HCG48_24995"/>
<evidence type="ECO:0000256" key="3">
    <source>
        <dbReference type="ARBA" id="ARBA00022490"/>
    </source>
</evidence>
<dbReference type="EMBL" id="CP051167">
    <property type="protein sequence ID" value="QIZ73455.1"/>
    <property type="molecule type" value="Genomic_DNA"/>
</dbReference>
<dbReference type="FunFam" id="3.40.50.620:FF:000152">
    <property type="entry name" value="Isoleucine--tRNA ligase"/>
    <property type="match status" value="1"/>
</dbReference>
<evidence type="ECO:0000256" key="2">
    <source>
        <dbReference type="ARBA" id="ARBA00006887"/>
    </source>
</evidence>
<keyword evidence="4 13" id="KW-0436">Ligase</keyword>
<feature type="compositionally biased region" description="Polar residues" evidence="14">
    <location>
        <begin position="875"/>
        <end position="886"/>
    </location>
</feature>